<evidence type="ECO:0000256" key="7">
    <source>
        <dbReference type="PIRSR" id="PIRSR600175-2"/>
    </source>
</evidence>
<feature type="transmembrane region" description="Helical" evidence="10">
    <location>
        <begin position="323"/>
        <end position="344"/>
    </location>
</feature>
<feature type="transmembrane region" description="Helical" evidence="10">
    <location>
        <begin position="124"/>
        <end position="152"/>
    </location>
</feature>
<feature type="binding site" evidence="6">
    <location>
        <position position="330"/>
    </location>
    <ligand>
        <name>Na(+)</name>
        <dbReference type="ChEBI" id="CHEBI:29101"/>
        <label>1</label>
    </ligand>
</feature>
<dbReference type="PROSITE" id="PS50267">
    <property type="entry name" value="NA_NEUROTRAN_SYMP_3"/>
    <property type="match status" value="1"/>
</dbReference>
<feature type="binding site" evidence="6">
    <location>
        <position position="65"/>
    </location>
    <ligand>
        <name>Na(+)</name>
        <dbReference type="ChEBI" id="CHEBI:29101"/>
        <label>1</label>
    </ligand>
</feature>
<feature type="binding site" evidence="6">
    <location>
        <position position="60"/>
    </location>
    <ligand>
        <name>Na(+)</name>
        <dbReference type="ChEBI" id="CHEBI:29101"/>
        <label>1</label>
    </ligand>
</feature>
<feature type="transmembrane region" description="Helical" evidence="10">
    <location>
        <begin position="490"/>
        <end position="511"/>
    </location>
</feature>
<feature type="transmembrane region" description="Helical" evidence="10">
    <location>
        <begin position="356"/>
        <end position="381"/>
    </location>
</feature>
<evidence type="ECO:0000256" key="4">
    <source>
        <dbReference type="ARBA" id="ARBA00022989"/>
    </source>
</evidence>
<dbReference type="GO" id="GO:0046872">
    <property type="term" value="F:metal ion binding"/>
    <property type="evidence" value="ECO:0007669"/>
    <property type="project" value="UniProtKB-KW"/>
</dbReference>
<comment type="caution">
    <text evidence="11">The sequence shown here is derived from an EMBL/GenBank/DDBJ whole genome shotgun (WGS) entry which is preliminary data.</text>
</comment>
<name>A0AAD9N430_9ANNE</name>
<feature type="transmembrane region" description="Helical" evidence="10">
    <location>
        <begin position="575"/>
        <end position="595"/>
    </location>
</feature>
<dbReference type="PANTHER" id="PTHR11616:SF240">
    <property type="entry name" value="BLOATED TUBULES, ISOFORM B-RELATED"/>
    <property type="match status" value="1"/>
</dbReference>
<comment type="subcellular location">
    <subcellularLocation>
        <location evidence="1">Membrane</location>
        <topology evidence="1">Multi-pass membrane protein</topology>
    </subcellularLocation>
</comment>
<feature type="compositionally biased region" description="Basic and acidic residues" evidence="9">
    <location>
        <begin position="1"/>
        <end position="22"/>
    </location>
</feature>
<evidence type="ECO:0000313" key="12">
    <source>
        <dbReference type="Proteomes" id="UP001208570"/>
    </source>
</evidence>
<keyword evidence="5 10" id="KW-0472">Membrane</keyword>
<dbReference type="Proteomes" id="UP001208570">
    <property type="component" value="Unassembled WGS sequence"/>
</dbReference>
<keyword evidence="3 8" id="KW-0812">Transmembrane</keyword>
<dbReference type="PRINTS" id="PR00176">
    <property type="entry name" value="NANEUSMPORT"/>
</dbReference>
<feature type="transmembrane region" description="Helical" evidence="10">
    <location>
        <begin position="459"/>
        <end position="484"/>
    </location>
</feature>
<dbReference type="SUPFAM" id="SSF161070">
    <property type="entry name" value="SNF-like"/>
    <property type="match status" value="1"/>
</dbReference>
<proteinExistence type="inferred from homology"/>
<evidence type="ECO:0000256" key="9">
    <source>
        <dbReference type="SAM" id="MobiDB-lite"/>
    </source>
</evidence>
<evidence type="ECO:0000256" key="2">
    <source>
        <dbReference type="ARBA" id="ARBA00022448"/>
    </source>
</evidence>
<feature type="transmembrane region" description="Helical" evidence="10">
    <location>
        <begin position="82"/>
        <end position="103"/>
    </location>
</feature>
<organism evidence="11 12">
    <name type="scientific">Paralvinella palmiformis</name>
    <dbReference type="NCBI Taxonomy" id="53620"/>
    <lineage>
        <taxon>Eukaryota</taxon>
        <taxon>Metazoa</taxon>
        <taxon>Spiralia</taxon>
        <taxon>Lophotrochozoa</taxon>
        <taxon>Annelida</taxon>
        <taxon>Polychaeta</taxon>
        <taxon>Sedentaria</taxon>
        <taxon>Canalipalpata</taxon>
        <taxon>Terebellida</taxon>
        <taxon>Terebelliformia</taxon>
        <taxon>Alvinellidae</taxon>
        <taxon>Paralvinella</taxon>
    </lineage>
</organism>
<dbReference type="GO" id="GO:0015375">
    <property type="term" value="F:glycine:sodium symporter activity"/>
    <property type="evidence" value="ECO:0007669"/>
    <property type="project" value="TreeGrafter"/>
</dbReference>
<evidence type="ECO:0000256" key="5">
    <source>
        <dbReference type="ARBA" id="ARBA00023136"/>
    </source>
</evidence>
<dbReference type="InterPro" id="IPR037272">
    <property type="entry name" value="SNS_sf"/>
</dbReference>
<evidence type="ECO:0000313" key="11">
    <source>
        <dbReference type="EMBL" id="KAK2155965.1"/>
    </source>
</evidence>
<protein>
    <recommendedName>
        <fullName evidence="8">Transporter</fullName>
    </recommendedName>
</protein>
<feature type="transmembrane region" description="Helical" evidence="10">
    <location>
        <begin position="245"/>
        <end position="265"/>
    </location>
</feature>
<dbReference type="EMBL" id="JAODUP010000225">
    <property type="protein sequence ID" value="KAK2155965.1"/>
    <property type="molecule type" value="Genomic_DNA"/>
</dbReference>
<feature type="transmembrane region" description="Helical" evidence="10">
    <location>
        <begin position="274"/>
        <end position="294"/>
    </location>
</feature>
<keyword evidence="6" id="KW-0915">Sodium</keyword>
<feature type="binding site" evidence="6">
    <location>
        <position position="427"/>
    </location>
    <ligand>
        <name>Na(+)</name>
        <dbReference type="ChEBI" id="CHEBI:29101"/>
        <label>1</label>
    </ligand>
</feature>
<sequence>MTVKQDTSDQKNIDPKDVEPVKYQKQHSNSLSTYNSEDENPERGNWSGKLDFLLSCLSYAVGLGNLWRFPYLCYQNGGGAFLIPYFLMLVFAGLPMFFLELSFGQFAGEGVITIWKVCPLFQGIGWGMFIVSCFIGIYYNVVIAWTLFYFFVSFNKRVPWEGCDNHWNTPACGILDVDGIKNCSASNGVWLNHTCNYDIDAPKNGTTDVNQLIDELISSRKNPSDEYFHNFVLDISDGFHDMGVIRWQTALSLLGAWTLVCLCLIKGIKSQGKVVYFTATFPYLVLLVLLVRGLTLPGSMNGIMYYLTPQWHRLASAKVWGDAAVQIFFSLSPGWGGLITLASYNKFHNNCLRDAVVVSFSNCLTSFFAGFVIFGIIGFMAHEMQLPIDKVASDGAGLAFIVYPEVVSRLPVSPFWAILFFSMLITLGLGTQFSVITTIHTTLLDVFPDTLRKNRRPTFLIIVICVLGFLLGLTCCTRGGMYMLQLIDNYAATYSLLIITLFECIALNYVYGIKNFMKDISKMLDKKPFPELWWKVMWLGVTPAILMFIMFFTWIDYTPSKYADYHYPVWADAMGWLISMASVTAIPTVMIYKLCTVDYNGTLLEKLKFLTTPSPDWVPANEKHKQAVEVINTRLDARIPLTEPEIVVINMHHQVASEKVPLNPEMSELRESESQLLSSEDCKLQSDQAVC</sequence>
<reference evidence="11" key="1">
    <citation type="journal article" date="2023" name="Mol. Biol. Evol.">
        <title>Third-Generation Sequencing Reveals the Adaptive Role of the Epigenome in Three Deep-Sea Polychaetes.</title>
        <authorList>
            <person name="Perez M."/>
            <person name="Aroh O."/>
            <person name="Sun Y."/>
            <person name="Lan Y."/>
            <person name="Juniper S.K."/>
            <person name="Young C.R."/>
            <person name="Angers B."/>
            <person name="Qian P.Y."/>
        </authorList>
    </citation>
    <scope>NUCLEOTIDE SEQUENCE</scope>
    <source>
        <strain evidence="11">P08H-3</strain>
    </source>
</reference>
<comment type="similarity">
    <text evidence="8">Belongs to the sodium:neurotransmitter symporter (SNF) (TC 2.A.22) family.</text>
</comment>
<keyword evidence="2 8" id="KW-0813">Transport</keyword>
<dbReference type="GO" id="GO:0005886">
    <property type="term" value="C:plasma membrane"/>
    <property type="evidence" value="ECO:0007669"/>
    <property type="project" value="TreeGrafter"/>
</dbReference>
<evidence type="ECO:0000256" key="6">
    <source>
        <dbReference type="PIRSR" id="PIRSR600175-1"/>
    </source>
</evidence>
<dbReference type="PROSITE" id="PS00610">
    <property type="entry name" value="NA_NEUROTRAN_SYMP_1"/>
    <property type="match status" value="1"/>
</dbReference>
<dbReference type="AlphaFoldDB" id="A0AAD9N430"/>
<evidence type="ECO:0000256" key="8">
    <source>
        <dbReference type="RuleBase" id="RU003732"/>
    </source>
</evidence>
<feature type="disulfide bond" evidence="7">
    <location>
        <begin position="163"/>
        <end position="172"/>
    </location>
</feature>
<feature type="binding site" evidence="6">
    <location>
        <position position="61"/>
    </location>
    <ligand>
        <name>Na(+)</name>
        <dbReference type="ChEBI" id="CHEBI:29101"/>
        <label>1</label>
    </ligand>
</feature>
<evidence type="ECO:0000256" key="10">
    <source>
        <dbReference type="SAM" id="Phobius"/>
    </source>
</evidence>
<feature type="transmembrane region" description="Helical" evidence="10">
    <location>
        <begin position="532"/>
        <end position="555"/>
    </location>
</feature>
<evidence type="ECO:0000256" key="3">
    <source>
        <dbReference type="ARBA" id="ARBA00022692"/>
    </source>
</evidence>
<keyword evidence="4 10" id="KW-1133">Transmembrane helix</keyword>
<dbReference type="PANTHER" id="PTHR11616">
    <property type="entry name" value="SODIUM/CHLORIDE DEPENDENT TRANSPORTER"/>
    <property type="match status" value="1"/>
</dbReference>
<feature type="transmembrane region" description="Helical" evidence="10">
    <location>
        <begin position="52"/>
        <end position="70"/>
    </location>
</feature>
<dbReference type="InterPro" id="IPR000175">
    <property type="entry name" value="Na/ntran_symport"/>
</dbReference>
<keyword evidence="6" id="KW-0479">Metal-binding</keyword>
<keyword evidence="7" id="KW-1015">Disulfide bond</keyword>
<evidence type="ECO:0000256" key="1">
    <source>
        <dbReference type="ARBA" id="ARBA00004141"/>
    </source>
</evidence>
<feature type="binding site" evidence="6">
    <location>
        <position position="362"/>
    </location>
    <ligand>
        <name>Na(+)</name>
        <dbReference type="ChEBI" id="CHEBI:29101"/>
        <label>1</label>
    </ligand>
</feature>
<accession>A0AAD9N430</accession>
<dbReference type="Pfam" id="PF00209">
    <property type="entry name" value="SNF"/>
    <property type="match status" value="1"/>
</dbReference>
<keyword evidence="12" id="KW-1185">Reference proteome</keyword>
<gene>
    <name evidence="11" type="ORF">LSH36_225g01063</name>
</gene>
<feature type="compositionally biased region" description="Polar residues" evidence="9">
    <location>
        <begin position="26"/>
        <end position="35"/>
    </location>
</feature>
<keyword evidence="8" id="KW-0769">Symport</keyword>
<feature type="region of interest" description="Disordered" evidence="9">
    <location>
        <begin position="1"/>
        <end position="42"/>
    </location>
</feature>
<feature type="transmembrane region" description="Helical" evidence="10">
    <location>
        <begin position="415"/>
        <end position="439"/>
    </location>
</feature>